<evidence type="ECO:0000256" key="4">
    <source>
        <dbReference type="ARBA" id="ARBA00022723"/>
    </source>
</evidence>
<dbReference type="GO" id="GO:0004518">
    <property type="term" value="F:nuclease activity"/>
    <property type="evidence" value="ECO:0007669"/>
    <property type="project" value="UniProtKB-KW"/>
</dbReference>
<dbReference type="EMBL" id="MFJM01000037">
    <property type="protein sequence ID" value="OGG17357.1"/>
    <property type="molecule type" value="Genomic_DNA"/>
</dbReference>
<dbReference type="InterPro" id="IPR050556">
    <property type="entry name" value="Type_II_TA_system_RNase"/>
</dbReference>
<dbReference type="SUPFAM" id="SSF88723">
    <property type="entry name" value="PIN domain-like"/>
    <property type="match status" value="1"/>
</dbReference>
<feature type="domain" description="PIN" evidence="8">
    <location>
        <begin position="5"/>
        <end position="123"/>
    </location>
</feature>
<organism evidence="9 10">
    <name type="scientific">Candidatus Gottesmanbacteria bacterium RIFCSPHIGHO2_02_FULL_39_14</name>
    <dbReference type="NCBI Taxonomy" id="1798383"/>
    <lineage>
        <taxon>Bacteria</taxon>
        <taxon>Candidatus Gottesmaniibacteriota</taxon>
    </lineage>
</organism>
<keyword evidence="4" id="KW-0479">Metal-binding</keyword>
<dbReference type="STRING" id="1798383.A3D78_04045"/>
<dbReference type="PANTHER" id="PTHR33653">
    <property type="entry name" value="RIBONUCLEASE VAPC2"/>
    <property type="match status" value="1"/>
</dbReference>
<dbReference type="InterPro" id="IPR002716">
    <property type="entry name" value="PIN_dom"/>
</dbReference>
<dbReference type="PANTHER" id="PTHR33653:SF1">
    <property type="entry name" value="RIBONUCLEASE VAPC2"/>
    <property type="match status" value="1"/>
</dbReference>
<dbReference type="GO" id="GO:0016787">
    <property type="term" value="F:hydrolase activity"/>
    <property type="evidence" value="ECO:0007669"/>
    <property type="project" value="UniProtKB-KW"/>
</dbReference>
<evidence type="ECO:0000259" key="8">
    <source>
        <dbReference type="Pfam" id="PF01850"/>
    </source>
</evidence>
<evidence type="ECO:0000256" key="2">
    <source>
        <dbReference type="ARBA" id="ARBA00022649"/>
    </source>
</evidence>
<dbReference type="InterPro" id="IPR029060">
    <property type="entry name" value="PIN-like_dom_sf"/>
</dbReference>
<evidence type="ECO:0000313" key="10">
    <source>
        <dbReference type="Proteomes" id="UP000176253"/>
    </source>
</evidence>
<keyword evidence="3" id="KW-0540">Nuclease</keyword>
<protein>
    <submittedName>
        <fullName evidence="9">Twitching motility protein PilT</fullName>
    </submittedName>
</protein>
<dbReference type="Gene3D" id="3.40.50.1010">
    <property type="entry name" value="5'-nuclease"/>
    <property type="match status" value="1"/>
</dbReference>
<dbReference type="GO" id="GO:0046872">
    <property type="term" value="F:metal ion binding"/>
    <property type="evidence" value="ECO:0007669"/>
    <property type="project" value="UniProtKB-KW"/>
</dbReference>
<comment type="caution">
    <text evidence="9">The sequence shown here is derived from an EMBL/GenBank/DDBJ whole genome shotgun (WGS) entry which is preliminary data.</text>
</comment>
<keyword evidence="5" id="KW-0378">Hydrolase</keyword>
<keyword evidence="6" id="KW-0460">Magnesium</keyword>
<evidence type="ECO:0000256" key="6">
    <source>
        <dbReference type="ARBA" id="ARBA00022842"/>
    </source>
</evidence>
<accession>A0A1F5ZZ88</accession>
<keyword evidence="2" id="KW-1277">Toxin-antitoxin system</keyword>
<dbReference type="AlphaFoldDB" id="A0A1F5ZZ88"/>
<dbReference type="Proteomes" id="UP000176253">
    <property type="component" value="Unassembled WGS sequence"/>
</dbReference>
<comment type="similarity">
    <text evidence="7">Belongs to the PINc/VapC protein family.</text>
</comment>
<gene>
    <name evidence="9" type="ORF">A3D78_04045</name>
</gene>
<dbReference type="CDD" id="cd18753">
    <property type="entry name" value="PIN_VapC4-5_FitB-like"/>
    <property type="match status" value="1"/>
</dbReference>
<evidence type="ECO:0000313" key="9">
    <source>
        <dbReference type="EMBL" id="OGG17357.1"/>
    </source>
</evidence>
<evidence type="ECO:0000256" key="1">
    <source>
        <dbReference type="ARBA" id="ARBA00001946"/>
    </source>
</evidence>
<name>A0A1F5ZZ88_9BACT</name>
<proteinExistence type="inferred from homology"/>
<evidence type="ECO:0000256" key="5">
    <source>
        <dbReference type="ARBA" id="ARBA00022801"/>
    </source>
</evidence>
<comment type="cofactor">
    <cofactor evidence="1">
        <name>Mg(2+)</name>
        <dbReference type="ChEBI" id="CHEBI:18420"/>
    </cofactor>
</comment>
<reference evidence="9 10" key="1">
    <citation type="journal article" date="2016" name="Nat. Commun.">
        <title>Thousands of microbial genomes shed light on interconnected biogeochemical processes in an aquifer system.</title>
        <authorList>
            <person name="Anantharaman K."/>
            <person name="Brown C.T."/>
            <person name="Hug L.A."/>
            <person name="Sharon I."/>
            <person name="Castelle C.J."/>
            <person name="Probst A.J."/>
            <person name="Thomas B.C."/>
            <person name="Singh A."/>
            <person name="Wilkins M.J."/>
            <person name="Karaoz U."/>
            <person name="Brodie E.L."/>
            <person name="Williams K.H."/>
            <person name="Hubbard S.S."/>
            <person name="Banfield J.F."/>
        </authorList>
    </citation>
    <scope>NUCLEOTIDE SEQUENCE [LARGE SCALE GENOMIC DNA]</scope>
</reference>
<evidence type="ECO:0000256" key="3">
    <source>
        <dbReference type="ARBA" id="ARBA00022722"/>
    </source>
</evidence>
<evidence type="ECO:0000256" key="7">
    <source>
        <dbReference type="ARBA" id="ARBA00038093"/>
    </source>
</evidence>
<dbReference type="Pfam" id="PF01850">
    <property type="entry name" value="PIN"/>
    <property type="match status" value="1"/>
</dbReference>
<sequence>MKKVLVDSDAYTSLIKGSTDVRSELETAHKIYMSVIVLGELLAAFKKGRREKENLKILKKFLLKATVEIIEVGKETAEVYANIKSFLEKEGKPIPINDLWIASQTLETGSALITYDKHFLNIPGLRFWSSFNHL</sequence>